<sequence length="79" mass="8700">MKPRNRRRAYALFTVLAPSAFILAMMLTGCSGTDQETGNDIPSWIAPHTVNLPDGRKVLCVWEKDGYGGGLSCDWSRAQ</sequence>
<name>A0A2P1JSA2_9CAUD</name>
<accession>A0A2P1JSA2</accession>
<dbReference type="EMBL" id="MH001453">
    <property type="protein sequence ID" value="AVO22004.1"/>
    <property type="molecule type" value="Genomic_DNA"/>
</dbReference>
<organism evidence="1 2">
    <name type="scientific">Mycobacterium phage Adonis</name>
    <dbReference type="NCBI Taxonomy" id="2108121"/>
    <lineage>
        <taxon>Viruses</taxon>
        <taxon>Duplodnaviria</taxon>
        <taxon>Heunggongvirae</taxon>
        <taxon>Uroviricota</taxon>
        <taxon>Caudoviricetes</taxon>
        <taxon>Weiservirinae</taxon>
        <taxon>Anayavirus</taxon>
        <taxon>Anayavirus adonis</taxon>
    </lineage>
</organism>
<gene>
    <name evidence="1" type="primary">67</name>
    <name evidence="1" type="ORF">PBI_ADONIS_67</name>
</gene>
<dbReference type="RefSeq" id="YP_009952401.1">
    <property type="nucleotide sequence ID" value="NC_051611.1"/>
</dbReference>
<evidence type="ECO:0000313" key="2">
    <source>
        <dbReference type="Proteomes" id="UP000241156"/>
    </source>
</evidence>
<keyword evidence="2" id="KW-1185">Reference proteome</keyword>
<dbReference type="GeneID" id="60323852"/>
<proteinExistence type="predicted"/>
<reference evidence="1 2" key="1">
    <citation type="submission" date="2018-02" db="EMBL/GenBank/DDBJ databases">
        <authorList>
            <person name="Morris S.A."/>
            <person name="Pillay I."/>
            <person name="Garlena R.A."/>
            <person name="Russell D.A."/>
            <person name="Pope W.H."/>
            <person name="Hatfull G.F."/>
        </authorList>
    </citation>
    <scope>NUCLEOTIDE SEQUENCE [LARGE SCALE GENOMIC DNA]</scope>
</reference>
<evidence type="ECO:0008006" key="3">
    <source>
        <dbReference type="Google" id="ProtNLM"/>
    </source>
</evidence>
<evidence type="ECO:0000313" key="1">
    <source>
        <dbReference type="EMBL" id="AVO22004.1"/>
    </source>
</evidence>
<dbReference type="KEGG" id="vg:60323852"/>
<protein>
    <recommendedName>
        <fullName evidence="3">Lipoprotein</fullName>
    </recommendedName>
</protein>
<dbReference type="PROSITE" id="PS51257">
    <property type="entry name" value="PROKAR_LIPOPROTEIN"/>
    <property type="match status" value="1"/>
</dbReference>
<dbReference type="Proteomes" id="UP000241156">
    <property type="component" value="Segment"/>
</dbReference>